<dbReference type="Proteomes" id="UP000006094">
    <property type="component" value="Chromosome"/>
</dbReference>
<feature type="compositionally biased region" description="Polar residues" evidence="2">
    <location>
        <begin position="148"/>
        <end position="158"/>
    </location>
</feature>
<reference evidence="3 4" key="1">
    <citation type="journal article" date="2012" name="PLoS ONE">
        <title>The purine-utilizing bacterium Clostridium acidurici 9a: a genome-guided metabolic reconsideration.</title>
        <authorList>
            <person name="Hartwich K."/>
            <person name="Poehlein A."/>
            <person name="Daniel R."/>
        </authorList>
    </citation>
    <scope>NUCLEOTIDE SEQUENCE [LARGE SCALE GENOMIC DNA]</scope>
    <source>
        <strain evidence="4">ATCC 7906 / DSM 604 / BCRC 14475 / CIP 104303 / KCTC 5404 / NCIMB 10678 / 9a</strain>
    </source>
</reference>
<dbReference type="HOGENOM" id="CLU_996374_0_0_9"/>
<feature type="compositionally biased region" description="Basic and acidic residues" evidence="2">
    <location>
        <begin position="131"/>
        <end position="143"/>
    </location>
</feature>
<evidence type="ECO:0000313" key="4">
    <source>
        <dbReference type="Proteomes" id="UP000006094"/>
    </source>
</evidence>
<evidence type="ECO:0000256" key="2">
    <source>
        <dbReference type="SAM" id="MobiDB-lite"/>
    </source>
</evidence>
<feature type="region of interest" description="Disordered" evidence="2">
    <location>
        <begin position="131"/>
        <end position="158"/>
    </location>
</feature>
<feature type="coiled-coil region" evidence="1">
    <location>
        <begin position="63"/>
        <end position="128"/>
    </location>
</feature>
<keyword evidence="1" id="KW-0175">Coiled coil</keyword>
<feature type="region of interest" description="Disordered" evidence="2">
    <location>
        <begin position="241"/>
        <end position="279"/>
    </location>
</feature>
<accession>K0AWN2</accession>
<protein>
    <submittedName>
        <fullName evidence="3">Uncharacterized protein</fullName>
    </submittedName>
</protein>
<proteinExistence type="predicted"/>
<dbReference type="EMBL" id="CP003326">
    <property type="protein sequence ID" value="AFS77140.1"/>
    <property type="molecule type" value="Genomic_DNA"/>
</dbReference>
<organism evidence="3 4">
    <name type="scientific">Gottschalkia acidurici (strain ATCC 7906 / DSM 604 / BCRC 14475 / CIP 104303 / KCTC 5404 / NCIMB 10678 / 9a)</name>
    <name type="common">Clostridium acidurici</name>
    <dbReference type="NCBI Taxonomy" id="1128398"/>
    <lineage>
        <taxon>Bacteria</taxon>
        <taxon>Bacillati</taxon>
        <taxon>Bacillota</taxon>
        <taxon>Tissierellia</taxon>
        <taxon>Tissierellales</taxon>
        <taxon>Gottschalkiaceae</taxon>
        <taxon>Gottschalkia</taxon>
    </lineage>
</organism>
<keyword evidence="4" id="KW-1185">Reference proteome</keyword>
<dbReference type="RefSeq" id="WP_014966277.1">
    <property type="nucleotide sequence ID" value="NC_018664.1"/>
</dbReference>
<dbReference type="eggNOG" id="ENOG503089U">
    <property type="taxonomic scope" value="Bacteria"/>
</dbReference>
<dbReference type="AlphaFoldDB" id="K0AWN2"/>
<sequence length="279" mass="32301">MSINLNLNQYNFSMRNTSSINSSPINRSISTKDMNSQMGKNIMGDKITISSQGLNMSKKFLGQNKVNNVIENLMKQKENLTERKSDMVTNMLEKDMDISYINEMTKGIEEQLKDIDKQIAKLQFEEQQKNIGIDKENEEEKKDKKIHNYSNNTDNDISDQNMSYLISASSDLQDLKVMSSLKDKAKGSISVLEKEIELDESRSLDGKATKYKYEEYDKLKDGLSKLENKIENKLYELNEKQLNGSEENHSINRNEKNYGKDKRYITIENDEEHDGEINF</sequence>
<evidence type="ECO:0000256" key="1">
    <source>
        <dbReference type="SAM" id="Coils"/>
    </source>
</evidence>
<feature type="compositionally biased region" description="Basic and acidic residues" evidence="2">
    <location>
        <begin position="246"/>
        <end position="265"/>
    </location>
</feature>
<dbReference type="KEGG" id="cad:Curi_c00590"/>
<name>K0AWN2_GOTA9</name>
<evidence type="ECO:0000313" key="3">
    <source>
        <dbReference type="EMBL" id="AFS77140.1"/>
    </source>
</evidence>
<gene>
    <name evidence="3" type="ordered locus">Curi_c00590</name>
</gene>
<feature type="compositionally biased region" description="Acidic residues" evidence="2">
    <location>
        <begin position="268"/>
        <end position="279"/>
    </location>
</feature>